<evidence type="ECO:0000256" key="3">
    <source>
        <dbReference type="ARBA" id="ARBA00023002"/>
    </source>
</evidence>
<evidence type="ECO:0000256" key="5">
    <source>
        <dbReference type="ARBA" id="ARBA00054658"/>
    </source>
</evidence>
<evidence type="ECO:0000256" key="7">
    <source>
        <dbReference type="ARBA" id="ARBA00076740"/>
    </source>
</evidence>
<keyword evidence="11" id="KW-1185">Reference proteome</keyword>
<dbReference type="GO" id="GO:0016491">
    <property type="term" value="F:oxidoreductase activity"/>
    <property type="evidence" value="ECO:0007669"/>
    <property type="project" value="UniProtKB-KW"/>
</dbReference>
<dbReference type="FunFam" id="2.60.120.330:FF:000017">
    <property type="entry name" value="2-oxoglutarate-dependent dioxygenase DAO"/>
    <property type="match status" value="1"/>
</dbReference>
<evidence type="ECO:0000256" key="6">
    <source>
        <dbReference type="ARBA" id="ARBA00074102"/>
    </source>
</evidence>
<dbReference type="InterPro" id="IPR027443">
    <property type="entry name" value="IPNS-like_sf"/>
</dbReference>
<keyword evidence="3 8" id="KW-0560">Oxidoreductase</keyword>
<dbReference type="OrthoDB" id="288590at2759"/>
<proteinExistence type="inferred from homology"/>
<evidence type="ECO:0000259" key="9">
    <source>
        <dbReference type="PROSITE" id="PS51471"/>
    </source>
</evidence>
<reference evidence="10" key="2">
    <citation type="journal article" date="2022" name="Hortic Res">
        <title>The genome of Dioscorea zingiberensis sheds light on the biosynthesis, origin and evolution of the medicinally important diosgenin saponins.</title>
        <authorList>
            <person name="Li Y."/>
            <person name="Tan C."/>
            <person name="Li Z."/>
            <person name="Guo J."/>
            <person name="Li S."/>
            <person name="Chen X."/>
            <person name="Wang C."/>
            <person name="Dai X."/>
            <person name="Yang H."/>
            <person name="Song W."/>
            <person name="Hou L."/>
            <person name="Xu J."/>
            <person name="Tong Z."/>
            <person name="Xu A."/>
            <person name="Yuan X."/>
            <person name="Wang W."/>
            <person name="Yang Q."/>
            <person name="Chen L."/>
            <person name="Sun Z."/>
            <person name="Wang K."/>
            <person name="Pan B."/>
            <person name="Chen J."/>
            <person name="Bao Y."/>
            <person name="Liu F."/>
            <person name="Qi X."/>
            <person name="Gang D.R."/>
            <person name="Wen J."/>
            <person name="Li J."/>
        </authorList>
    </citation>
    <scope>NUCLEOTIDE SEQUENCE</scope>
    <source>
        <strain evidence="10">Dzin_1.0</strain>
    </source>
</reference>
<protein>
    <recommendedName>
        <fullName evidence="6">2-oxoglutarate-dependent dioxygenase DAO</fullName>
    </recommendedName>
    <alternativeName>
        <fullName evidence="7">Protein DIOXYGENASE FOR AUXIN OXIDATION</fullName>
    </alternativeName>
</protein>
<gene>
    <name evidence="10" type="ORF">J5N97_026125</name>
</gene>
<dbReference type="EMBL" id="JAGGNH010000008">
    <property type="protein sequence ID" value="KAJ0964987.1"/>
    <property type="molecule type" value="Genomic_DNA"/>
</dbReference>
<dbReference type="InterPro" id="IPR044861">
    <property type="entry name" value="IPNS-like_FE2OG_OXY"/>
</dbReference>
<dbReference type="InterPro" id="IPR005123">
    <property type="entry name" value="Oxoglu/Fe-dep_dioxygenase_dom"/>
</dbReference>
<comment type="caution">
    <text evidence="10">The sequence shown here is derived from an EMBL/GenBank/DDBJ whole genome shotgun (WGS) entry which is preliminary data.</text>
</comment>
<evidence type="ECO:0000256" key="2">
    <source>
        <dbReference type="ARBA" id="ARBA00022723"/>
    </source>
</evidence>
<sequence>MVEIPTIDLTNFPSEEAHLREACQSLGCFRVIGHGIPDSLRAEMKAAVRALFQLPIDIKRLNSDIIPGSGYVAPSPANPLYEAFGLYDASSHLDVDAFCSRLHASAPHRDTVKTYAAKLHALVVEIAGKIANSIGVPSYPFEEWPCQFRMNKYSFTKETVGSSGVQIHTDSGFLTVLQEDDSVGGLEIMDSSGTFVPVHPVPGSFLINLGDIAKVWSNGRLHNLKHRVQCKEEGERISIALFLLGPKDSLVEPAKELVDSQHPRLYRSFTVENYRQLRLASGSRDGESLSLLLL</sequence>
<dbReference type="InterPro" id="IPR026992">
    <property type="entry name" value="DIOX_N"/>
</dbReference>
<dbReference type="Pfam" id="PF14226">
    <property type="entry name" value="DIOX_N"/>
    <property type="match status" value="1"/>
</dbReference>
<evidence type="ECO:0000313" key="10">
    <source>
        <dbReference type="EMBL" id="KAJ0964987.1"/>
    </source>
</evidence>
<dbReference type="PANTHER" id="PTHR47990">
    <property type="entry name" value="2-OXOGLUTARATE (2OG) AND FE(II)-DEPENDENT OXYGENASE SUPERFAMILY PROTEIN-RELATED"/>
    <property type="match status" value="1"/>
</dbReference>
<dbReference type="AlphaFoldDB" id="A0A9D5C1R5"/>
<accession>A0A9D5C1R5</accession>
<evidence type="ECO:0000256" key="1">
    <source>
        <dbReference type="ARBA" id="ARBA00001961"/>
    </source>
</evidence>
<evidence type="ECO:0000313" key="11">
    <source>
        <dbReference type="Proteomes" id="UP001085076"/>
    </source>
</evidence>
<comment type="similarity">
    <text evidence="8">Belongs to the iron/ascorbate-dependent oxidoreductase family.</text>
</comment>
<dbReference type="GO" id="GO:0046872">
    <property type="term" value="F:metal ion binding"/>
    <property type="evidence" value="ECO:0007669"/>
    <property type="project" value="UniProtKB-KW"/>
</dbReference>
<comment type="cofactor">
    <cofactor evidence="1">
        <name>L-ascorbate</name>
        <dbReference type="ChEBI" id="CHEBI:38290"/>
    </cofactor>
</comment>
<dbReference type="Pfam" id="PF03171">
    <property type="entry name" value="2OG-FeII_Oxy"/>
    <property type="match status" value="1"/>
</dbReference>
<evidence type="ECO:0000256" key="4">
    <source>
        <dbReference type="ARBA" id="ARBA00023004"/>
    </source>
</evidence>
<dbReference type="PROSITE" id="PS51471">
    <property type="entry name" value="FE2OG_OXY"/>
    <property type="match status" value="1"/>
</dbReference>
<dbReference type="Gene3D" id="2.60.120.330">
    <property type="entry name" value="B-lactam Antibiotic, Isopenicillin N Synthase, Chain"/>
    <property type="match status" value="1"/>
</dbReference>
<comment type="function">
    <text evidence="5">2-oxoglutarate-dependent dioxygenase essential for auxin catabolism and maintenance of auxin homeostasis in reproductive organs. Catalyzes the irreversible oxidation of indole-3-acetic acid (IAA) to the biologically inactive 2-oxoindole-3-acetic acid (OxIAA).</text>
</comment>
<organism evidence="10 11">
    <name type="scientific">Dioscorea zingiberensis</name>
    <dbReference type="NCBI Taxonomy" id="325984"/>
    <lineage>
        <taxon>Eukaryota</taxon>
        <taxon>Viridiplantae</taxon>
        <taxon>Streptophyta</taxon>
        <taxon>Embryophyta</taxon>
        <taxon>Tracheophyta</taxon>
        <taxon>Spermatophyta</taxon>
        <taxon>Magnoliopsida</taxon>
        <taxon>Liliopsida</taxon>
        <taxon>Dioscoreales</taxon>
        <taxon>Dioscoreaceae</taxon>
        <taxon>Dioscorea</taxon>
    </lineage>
</organism>
<reference evidence="10" key="1">
    <citation type="submission" date="2021-03" db="EMBL/GenBank/DDBJ databases">
        <authorList>
            <person name="Li Z."/>
            <person name="Yang C."/>
        </authorList>
    </citation>
    <scope>NUCLEOTIDE SEQUENCE</scope>
    <source>
        <strain evidence="10">Dzin_1.0</strain>
        <tissue evidence="10">Leaf</tissue>
    </source>
</reference>
<dbReference type="InterPro" id="IPR050231">
    <property type="entry name" value="Iron_ascorbate_oxido_reductase"/>
</dbReference>
<evidence type="ECO:0000256" key="8">
    <source>
        <dbReference type="RuleBase" id="RU003682"/>
    </source>
</evidence>
<dbReference type="SUPFAM" id="SSF51197">
    <property type="entry name" value="Clavaminate synthase-like"/>
    <property type="match status" value="1"/>
</dbReference>
<name>A0A9D5C1R5_9LILI</name>
<feature type="domain" description="Fe2OG dioxygenase" evidence="9">
    <location>
        <begin position="142"/>
        <end position="245"/>
    </location>
</feature>
<keyword evidence="2 8" id="KW-0479">Metal-binding</keyword>
<dbReference type="Proteomes" id="UP001085076">
    <property type="component" value="Miscellaneous, Linkage group lg08"/>
</dbReference>
<keyword evidence="4 8" id="KW-0408">Iron</keyword>